<dbReference type="AlphaFoldDB" id="A0A1G8CNX9"/>
<evidence type="ECO:0000256" key="1">
    <source>
        <dbReference type="SAM" id="Coils"/>
    </source>
</evidence>
<reference evidence="4 5" key="1">
    <citation type="submission" date="2016-10" db="EMBL/GenBank/DDBJ databases">
        <authorList>
            <person name="de Groot N.N."/>
        </authorList>
    </citation>
    <scope>NUCLEOTIDE SEQUENCE [LARGE SCALE GENOMIC DNA]</scope>
    <source>
        <strain evidence="4 5">L 420-91</strain>
    </source>
</reference>
<feature type="region of interest" description="Disordered" evidence="2">
    <location>
        <begin position="38"/>
        <end position="61"/>
    </location>
</feature>
<dbReference type="Proteomes" id="UP000198956">
    <property type="component" value="Unassembled WGS sequence"/>
</dbReference>
<evidence type="ECO:0000256" key="2">
    <source>
        <dbReference type="SAM" id="MobiDB-lite"/>
    </source>
</evidence>
<name>A0A1G8CNX9_ANETH</name>
<dbReference type="RefSeq" id="WP_091260863.1">
    <property type="nucleotide sequence ID" value="NZ_FNDE01000027.1"/>
</dbReference>
<feature type="coiled-coil region" evidence="1">
    <location>
        <begin position="393"/>
        <end position="452"/>
    </location>
</feature>
<gene>
    <name evidence="4" type="ORF">SAMN04489735_10277</name>
</gene>
<keyword evidence="3" id="KW-0472">Membrane</keyword>
<feature type="transmembrane region" description="Helical" evidence="3">
    <location>
        <begin position="17"/>
        <end position="37"/>
    </location>
</feature>
<keyword evidence="3" id="KW-0812">Transmembrane</keyword>
<keyword evidence="1" id="KW-0175">Coiled coil</keyword>
<evidence type="ECO:0000313" key="5">
    <source>
        <dbReference type="Proteomes" id="UP000198956"/>
    </source>
</evidence>
<evidence type="ECO:0000313" key="4">
    <source>
        <dbReference type="EMBL" id="SDH47257.1"/>
    </source>
</evidence>
<protein>
    <submittedName>
        <fullName evidence="4">Uncharacterized protein</fullName>
    </submittedName>
</protein>
<evidence type="ECO:0000256" key="3">
    <source>
        <dbReference type="SAM" id="Phobius"/>
    </source>
</evidence>
<accession>A0A1G8CNX9</accession>
<feature type="compositionally biased region" description="Basic and acidic residues" evidence="2">
    <location>
        <begin position="192"/>
        <end position="210"/>
    </location>
</feature>
<dbReference type="OrthoDB" id="2680417at2"/>
<keyword evidence="3" id="KW-1133">Transmembrane helix</keyword>
<feature type="compositionally biased region" description="Basic and acidic residues" evidence="2">
    <location>
        <begin position="47"/>
        <end position="61"/>
    </location>
</feature>
<proteinExistence type="predicted"/>
<feature type="region of interest" description="Disordered" evidence="2">
    <location>
        <begin position="178"/>
        <end position="213"/>
    </location>
</feature>
<organism evidence="4 5">
    <name type="scientific">Aneurinibacillus thermoaerophilus</name>
    <dbReference type="NCBI Taxonomy" id="143495"/>
    <lineage>
        <taxon>Bacteria</taxon>
        <taxon>Bacillati</taxon>
        <taxon>Bacillota</taxon>
        <taxon>Bacilli</taxon>
        <taxon>Bacillales</taxon>
        <taxon>Paenibacillaceae</taxon>
        <taxon>Aneurinibacillus group</taxon>
        <taxon>Aneurinibacillus</taxon>
    </lineage>
</organism>
<dbReference type="EMBL" id="FNDE01000027">
    <property type="protein sequence ID" value="SDH47257.1"/>
    <property type="molecule type" value="Genomic_DNA"/>
</dbReference>
<sequence>MAPENQQDKNSAKARQVVLPVSLSLLVAAGGVATYQWSQHDAPVSGKRAEHANTKSKEKKPGEAIRLNTDDNQVKNTAINQFKENRGKRIEVPVKHSAEESGKKIRSSLEKEEALLAFSLKNDVDWEVYDDAVYLVDSSNKGAPIAGLAVDQSDIILPEPPLLIEDIPLLPVDDLLSGEEETTDGDLNNEQNRSENVGDQKTDNNSKDDAIDSGPVLVPGSLYNSIYDYVIMNDSYNVVYYGQNVRTDDKRYNTIMKWLVESADRLKGEAYASPSLSYQGQANLQLIHSLKINQPEIQSLQEEIQKNMFMKYVDEEINAYAADKERHSKDAKHIVYFIGKYNEQANKSLNPSEYGNADRNLMKSADQDARNSSSVVEALNKYQIASQYAPDVAEELRTQKKDLLLQVKEVSQTDISKAVILAAEAVENGNHAPEAREELHRLAEKLLEAAEEFEPDAEEQAYEILSTRASIDKTIAHTATNRKKAFAYAKKAEGLLSAEKYAEALYYASESKRLYDKSDLNDRVIKRAVEQMLKEAKEKDLDTQLAIYRSITSANGVPYEYAQQATFLQKAIDDYRKAMNQSNLEQAVQDLSSAWQHSNLQKLVEPLLKEKSRTLFEQANAIRNENPKQAARYFRTLAQTPGVDVEIKERAKSMLDESNQKNMKIGG</sequence>